<protein>
    <recommendedName>
        <fullName evidence="1">Bacteriophage T5 Orf172 DNA-binding domain-containing protein</fullName>
    </recommendedName>
</protein>
<reference evidence="2 3" key="1">
    <citation type="submission" date="2023-08" db="EMBL/GenBank/DDBJ databases">
        <title>Functional and genomic diversity of the sorghum phyllosphere microbiome.</title>
        <authorList>
            <person name="Shade A."/>
        </authorList>
    </citation>
    <scope>NUCLEOTIDE SEQUENCE [LARGE SCALE GENOMIC DNA]</scope>
    <source>
        <strain evidence="2 3">SORGH_AS_0445</strain>
    </source>
</reference>
<keyword evidence="3" id="KW-1185">Reference proteome</keyword>
<evidence type="ECO:0000259" key="1">
    <source>
        <dbReference type="SMART" id="SM00974"/>
    </source>
</evidence>
<dbReference type="EMBL" id="JAVIZQ010000001">
    <property type="protein sequence ID" value="MDR6141627.1"/>
    <property type="molecule type" value="Genomic_DNA"/>
</dbReference>
<name>A0ABU1HP82_9MICO</name>
<dbReference type="Proteomes" id="UP001249291">
    <property type="component" value="Unassembled WGS sequence"/>
</dbReference>
<gene>
    <name evidence="2" type="ORF">QE375_001181</name>
</gene>
<dbReference type="InterPro" id="IPR018306">
    <property type="entry name" value="Phage_T5_Orf172_DNA-bd"/>
</dbReference>
<evidence type="ECO:0000313" key="3">
    <source>
        <dbReference type="Proteomes" id="UP001249291"/>
    </source>
</evidence>
<feature type="domain" description="Bacteriophage T5 Orf172 DNA-binding" evidence="1">
    <location>
        <begin position="61"/>
        <end position="128"/>
    </location>
</feature>
<comment type="caution">
    <text evidence="2">The sequence shown here is derived from an EMBL/GenBank/DDBJ whole genome shotgun (WGS) entry which is preliminary data.</text>
</comment>
<evidence type="ECO:0000313" key="2">
    <source>
        <dbReference type="EMBL" id="MDR6141627.1"/>
    </source>
</evidence>
<dbReference type="Pfam" id="PF13455">
    <property type="entry name" value="MUG113"/>
    <property type="match status" value="1"/>
</dbReference>
<dbReference type="SMART" id="SM00974">
    <property type="entry name" value="T5orf172"/>
    <property type="match status" value="1"/>
</dbReference>
<proteinExistence type="predicted"/>
<sequence length="148" mass="16656">MAAGSVPTVSAIQLPSPCSLCGHAEAVRVAAALMCAWCGWRYGDSPDPGLPRPVIEVVYYIRYERRVKIGTSRRPRQRLASIRHEELLAFERGGRIVEQARHREFAEAREGGEWFTLTPILSAHIAGLRTEVEPWQQYARWVSSALQN</sequence>
<organism evidence="2 3">
    <name type="scientific">Microbacterium foliorum</name>
    <dbReference type="NCBI Taxonomy" id="104336"/>
    <lineage>
        <taxon>Bacteria</taxon>
        <taxon>Bacillati</taxon>
        <taxon>Actinomycetota</taxon>
        <taxon>Actinomycetes</taxon>
        <taxon>Micrococcales</taxon>
        <taxon>Microbacteriaceae</taxon>
        <taxon>Microbacterium</taxon>
    </lineage>
</organism>
<accession>A0ABU1HP82</accession>